<feature type="signal peptide" evidence="1">
    <location>
        <begin position="1"/>
        <end position="26"/>
    </location>
</feature>
<feature type="chain" id="PRO_5038031823" description="Alpha/beta hydrolase" evidence="1">
    <location>
        <begin position="27"/>
        <end position="204"/>
    </location>
</feature>
<accession>A0A926NTV9</accession>
<sequence>MNRLRVLTFFLALLAATPSSTGGALAFTGLKPLVILMPGAGGPVASDFVMRNREQFRQAGFDTKVITVPRAVANAANVHSDRRKVFLVGVDRGASHVAAAVALGAQVDAAVMVSGNYKEAMQTLISPVVLPEVLIVHHRGDRCSQSPPAHAPAFVNWSRGKASIAWMSMPGKPDRNPCGPFGAHGFYFNDAEPVSEIIRFLKTQ</sequence>
<dbReference type="EMBL" id="JABFCZ010000014">
    <property type="protein sequence ID" value="MBD1547287.1"/>
    <property type="molecule type" value="Genomic_DNA"/>
</dbReference>
<gene>
    <name evidence="2" type="ORF">HK439_13545</name>
</gene>
<dbReference type="InterPro" id="IPR029058">
    <property type="entry name" value="AB_hydrolase_fold"/>
</dbReference>
<evidence type="ECO:0000256" key="1">
    <source>
        <dbReference type="SAM" id="SignalP"/>
    </source>
</evidence>
<keyword evidence="1" id="KW-0732">Signal</keyword>
<dbReference type="Proteomes" id="UP000598467">
    <property type="component" value="Unassembled WGS sequence"/>
</dbReference>
<evidence type="ECO:0008006" key="4">
    <source>
        <dbReference type="Google" id="ProtNLM"/>
    </source>
</evidence>
<dbReference type="AlphaFoldDB" id="A0A926NTV9"/>
<protein>
    <recommendedName>
        <fullName evidence="4">Alpha/beta hydrolase</fullName>
    </recommendedName>
</protein>
<dbReference type="SUPFAM" id="SSF53474">
    <property type="entry name" value="alpha/beta-Hydrolases"/>
    <property type="match status" value="1"/>
</dbReference>
<dbReference type="Gene3D" id="3.40.50.1820">
    <property type="entry name" value="alpha/beta hydrolase"/>
    <property type="match status" value="1"/>
</dbReference>
<organism evidence="2 3">
    <name type="scientific">Roseibium aggregatum</name>
    <dbReference type="NCBI Taxonomy" id="187304"/>
    <lineage>
        <taxon>Bacteria</taxon>
        <taxon>Pseudomonadati</taxon>
        <taxon>Pseudomonadota</taxon>
        <taxon>Alphaproteobacteria</taxon>
        <taxon>Hyphomicrobiales</taxon>
        <taxon>Stappiaceae</taxon>
        <taxon>Roseibium</taxon>
    </lineage>
</organism>
<comment type="caution">
    <text evidence="2">The sequence shown here is derived from an EMBL/GenBank/DDBJ whole genome shotgun (WGS) entry which is preliminary data.</text>
</comment>
<reference evidence="2" key="1">
    <citation type="submission" date="2020-05" db="EMBL/GenBank/DDBJ databases">
        <title>Identification of trans-AT polyketide cluster in two marine bacteria, producers of a novel glutaramide-containing polyketide sesbanimide D and analogs.</title>
        <authorList>
            <person name="Kacar D."/>
            <person name="Rodriguez P."/>
            <person name="Canedo L."/>
            <person name="Gonzalez E."/>
            <person name="Galan B."/>
            <person name="De La Calle F."/>
            <person name="Garcia J.L."/>
        </authorList>
    </citation>
    <scope>NUCLEOTIDE SEQUENCE</scope>
    <source>
        <strain evidence="2">PHM038</strain>
    </source>
</reference>
<proteinExistence type="predicted"/>
<evidence type="ECO:0000313" key="2">
    <source>
        <dbReference type="EMBL" id="MBD1547287.1"/>
    </source>
</evidence>
<dbReference type="RefSeq" id="WP_190292047.1">
    <property type="nucleotide sequence ID" value="NZ_JABFCZ010000014.1"/>
</dbReference>
<evidence type="ECO:0000313" key="3">
    <source>
        <dbReference type="Proteomes" id="UP000598467"/>
    </source>
</evidence>
<name>A0A926NTV9_9HYPH</name>